<reference evidence="2" key="1">
    <citation type="submission" date="2020-08" db="EMBL/GenBank/DDBJ databases">
        <authorList>
            <person name="Cejkova D."/>
            <person name="Kubasova T."/>
            <person name="Jahodarova E."/>
            <person name="Rychlik I."/>
        </authorList>
    </citation>
    <scope>NUCLEOTIDE SEQUENCE</scope>
    <source>
        <strain evidence="2">An836</strain>
    </source>
</reference>
<proteinExistence type="predicted"/>
<dbReference type="InterPro" id="IPR036397">
    <property type="entry name" value="RNaseH_sf"/>
</dbReference>
<sequence length="479" mass="51435">MSATAWQEQAKDDITTWAVVMPDDADGEPIDWAWVRGLDLAGGIGAVMESAAPSAAGGDGAVAAARGLDAQGLHDALKADYATRDRLEAVIAQCSAAFMGDFDRVLPSYRLPRALAYANRRLCDEIRLLLRLGEERRLWRAETERIGRERAVVLHPVDESAESPVPLDDLVDRSAAIAQSRAERRERRRGARRGSDTLMARASLAGVSAHGTDAAEKNGPGHGPERAGRPYPSPDWRDAYLPGRGIDVVMGIDIETTGTDPARDSVLDAGFEYMAMASSRPADAPVNAIYLEPGYEAGDAYGQARLSFGVTPMAAAAGNPFITRLTGIDISRRGDGSLPLFDEWPAAQRGLLARLVAQPYVAHNATFEHKFLMLNVAGYAEAYRAGEITIVDTLPMSRQWDPGSAPDDAHPYGDNTLDAYAKRQGALPADAHERHLGLEDAHIMLVAMKHHLAALKAAGRGPWGPGGRAGEGGKRIGRR</sequence>
<keyword evidence="3" id="KW-1185">Reference proteome</keyword>
<organism evidence="2 3">
    <name type="scientific">Bifidobacterium pullorum subsp. saeculare</name>
    <dbReference type="NCBI Taxonomy" id="78257"/>
    <lineage>
        <taxon>Bacteria</taxon>
        <taxon>Bacillati</taxon>
        <taxon>Actinomycetota</taxon>
        <taxon>Actinomycetes</taxon>
        <taxon>Bifidobacteriales</taxon>
        <taxon>Bifidobacteriaceae</taxon>
        <taxon>Bifidobacterium</taxon>
    </lineage>
</organism>
<gene>
    <name evidence="2" type="ORF">H7U32_00015</name>
</gene>
<dbReference type="SUPFAM" id="SSF53098">
    <property type="entry name" value="Ribonuclease H-like"/>
    <property type="match status" value="1"/>
</dbReference>
<name>A0A938WY13_9BIFI</name>
<evidence type="ECO:0000313" key="2">
    <source>
        <dbReference type="EMBL" id="MBM6698742.1"/>
    </source>
</evidence>
<comment type="caution">
    <text evidence="2">The sequence shown here is derived from an EMBL/GenBank/DDBJ whole genome shotgun (WGS) entry which is preliminary data.</text>
</comment>
<dbReference type="RefSeq" id="WP_204466936.1">
    <property type="nucleotide sequence ID" value="NZ_JACLYU010000001.1"/>
</dbReference>
<dbReference type="InterPro" id="IPR012337">
    <property type="entry name" value="RNaseH-like_sf"/>
</dbReference>
<accession>A0A938WY13</accession>
<evidence type="ECO:0000256" key="1">
    <source>
        <dbReference type="SAM" id="MobiDB-lite"/>
    </source>
</evidence>
<dbReference type="Gene3D" id="3.30.420.10">
    <property type="entry name" value="Ribonuclease H-like superfamily/Ribonuclease H"/>
    <property type="match status" value="1"/>
</dbReference>
<feature type="compositionally biased region" description="Gly residues" evidence="1">
    <location>
        <begin position="461"/>
        <end position="470"/>
    </location>
</feature>
<evidence type="ECO:0000313" key="3">
    <source>
        <dbReference type="Proteomes" id="UP000718821"/>
    </source>
</evidence>
<dbReference type="GO" id="GO:0003676">
    <property type="term" value="F:nucleic acid binding"/>
    <property type="evidence" value="ECO:0007669"/>
    <property type="project" value="InterPro"/>
</dbReference>
<dbReference type="Proteomes" id="UP000718821">
    <property type="component" value="Unassembled WGS sequence"/>
</dbReference>
<dbReference type="EMBL" id="JACLYU010000001">
    <property type="protein sequence ID" value="MBM6698742.1"/>
    <property type="molecule type" value="Genomic_DNA"/>
</dbReference>
<protein>
    <submittedName>
        <fullName evidence="2">DNA polymerase III subunit epsilon</fullName>
    </submittedName>
</protein>
<reference evidence="2" key="2">
    <citation type="journal article" date="2021" name="Sci. Rep.">
        <title>The distribution of antibiotic resistance genes in chicken gut microbiota commensals.</title>
        <authorList>
            <person name="Juricova H."/>
            <person name="Matiasovicova J."/>
            <person name="Kubasova T."/>
            <person name="Cejkova D."/>
            <person name="Rychlik I."/>
        </authorList>
    </citation>
    <scope>NUCLEOTIDE SEQUENCE</scope>
    <source>
        <strain evidence="2">An836</strain>
    </source>
</reference>
<feature type="region of interest" description="Disordered" evidence="1">
    <location>
        <begin position="459"/>
        <end position="479"/>
    </location>
</feature>
<dbReference type="AlphaFoldDB" id="A0A938WY13"/>
<feature type="region of interest" description="Disordered" evidence="1">
    <location>
        <begin position="207"/>
        <end position="236"/>
    </location>
</feature>